<comment type="subcellular location">
    <subcellularLocation>
        <location evidence="1">Cell membrane</location>
        <topology evidence="1">Multi-pass membrane protein</topology>
    </subcellularLocation>
</comment>
<name>A0A0A8HR80_STAHY</name>
<gene>
    <name evidence="10" type="primary">dltB</name>
    <name evidence="10" type="ORF">BUZ57_00890</name>
</gene>
<keyword evidence="7 9" id="KW-0472">Membrane</keyword>
<evidence type="ECO:0000313" key="10">
    <source>
        <dbReference type="EMBL" id="RIO47592.1"/>
    </source>
</evidence>
<evidence type="ECO:0000256" key="7">
    <source>
        <dbReference type="ARBA" id="ARBA00023136"/>
    </source>
</evidence>
<dbReference type="PIRSF" id="PIRSF016636">
    <property type="entry name" value="AlgI_DltB"/>
    <property type="match status" value="1"/>
</dbReference>
<evidence type="ECO:0000256" key="3">
    <source>
        <dbReference type="ARBA" id="ARBA00022475"/>
    </source>
</evidence>
<dbReference type="AlphaFoldDB" id="A0A0A8HR80"/>
<comment type="pathway">
    <text evidence="9">Cell wall biogenesis; lipoteichoic acid biosynthesis.</text>
</comment>
<dbReference type="InterPro" id="IPR051085">
    <property type="entry name" value="MB_O-acyltransferase"/>
</dbReference>
<keyword evidence="8 9" id="KW-0012">Acyltransferase</keyword>
<reference evidence="10 11" key="1">
    <citation type="journal article" date="2016" name="Front. Microbiol.">
        <title>Comprehensive Phylogenetic Analysis of Bovine Non-aureus Staphylococci Species Based on Whole-Genome Sequencing.</title>
        <authorList>
            <person name="Naushad S."/>
            <person name="Barkema H.W."/>
            <person name="Luby C."/>
            <person name="Condas L.A."/>
            <person name="Nobrega D.B."/>
            <person name="Carson D.A."/>
            <person name="De Buck J."/>
        </authorList>
    </citation>
    <scope>NUCLEOTIDE SEQUENCE [LARGE SCALE GENOMIC DNA]</scope>
    <source>
        <strain evidence="10 11">SNUC 5959</strain>
    </source>
</reference>
<dbReference type="EC" id="2.3.1.-" evidence="9"/>
<accession>A0A0A8HR80</accession>
<comment type="function">
    <text evidence="9">O-acyltransferase that catalyzes D-alanylation of both teichoic acid and lipoteichoic acid (LTA). D-alanylation of LTA plays an important role in modulating the properties of the cell wall in Gram-positive bacteria, influencing the net charge of the cell wall. Catalyzes D-alanylation from DltC carrier protein.</text>
</comment>
<dbReference type="RefSeq" id="WP_039646589.1">
    <property type="nucleotide sequence ID" value="NZ_CP008747.1"/>
</dbReference>
<evidence type="ECO:0000256" key="2">
    <source>
        <dbReference type="ARBA" id="ARBA00010323"/>
    </source>
</evidence>
<evidence type="ECO:0000256" key="5">
    <source>
        <dbReference type="ARBA" id="ARBA00022692"/>
    </source>
</evidence>
<dbReference type="UniPathway" id="UPA00556"/>
<dbReference type="PANTHER" id="PTHR13285">
    <property type="entry name" value="ACYLTRANSFERASE"/>
    <property type="match status" value="1"/>
</dbReference>
<dbReference type="GO" id="GO:0070395">
    <property type="term" value="P:lipoteichoic acid biosynthetic process"/>
    <property type="evidence" value="ECO:0007669"/>
    <property type="project" value="UniProtKB-UniRule"/>
</dbReference>
<dbReference type="EMBL" id="QXVO01000002">
    <property type="protein sequence ID" value="RIO47592.1"/>
    <property type="molecule type" value="Genomic_DNA"/>
</dbReference>
<keyword evidence="6" id="KW-1133">Transmembrane helix</keyword>
<dbReference type="GO" id="GO:0016746">
    <property type="term" value="F:acyltransferase activity"/>
    <property type="evidence" value="ECO:0007669"/>
    <property type="project" value="UniProtKB-KW"/>
</dbReference>
<keyword evidence="4 9" id="KW-0808">Transferase</keyword>
<dbReference type="NCBIfam" id="TIGR04091">
    <property type="entry name" value="LTA_dltB"/>
    <property type="match status" value="1"/>
</dbReference>
<organism evidence="10 11">
    <name type="scientific">Staphylococcus hyicus</name>
    <dbReference type="NCBI Taxonomy" id="1284"/>
    <lineage>
        <taxon>Bacteria</taxon>
        <taxon>Bacillati</taxon>
        <taxon>Bacillota</taxon>
        <taxon>Bacilli</taxon>
        <taxon>Bacillales</taxon>
        <taxon>Staphylococcaceae</taxon>
        <taxon>Staphylococcus</taxon>
    </lineage>
</organism>
<evidence type="ECO:0000256" key="8">
    <source>
        <dbReference type="ARBA" id="ARBA00023315"/>
    </source>
</evidence>
<dbReference type="InterPro" id="IPR024194">
    <property type="entry name" value="Ac/AlaTfrase_AlgI/DltB"/>
</dbReference>
<proteinExistence type="inferred from homology"/>
<dbReference type="Proteomes" id="UP000285625">
    <property type="component" value="Unassembled WGS sequence"/>
</dbReference>
<dbReference type="KEGG" id="shu:SHYC_09615"/>
<dbReference type="GeneID" id="41073698"/>
<dbReference type="HOGENOM" id="CLU_025255_2_0_9"/>
<dbReference type="STRING" id="1284.SHYC_09615"/>
<evidence type="ECO:0000256" key="9">
    <source>
        <dbReference type="PIRNR" id="PIRNR016636"/>
    </source>
</evidence>
<comment type="similarity">
    <text evidence="2 9">Belongs to the membrane-bound acyltransferase family.</text>
</comment>
<comment type="caution">
    <text evidence="10">The sequence shown here is derived from an EMBL/GenBank/DDBJ whole genome shotgun (WGS) entry which is preliminary data.</text>
</comment>
<sequence>MTPYASFHFFLIAFIILLPVIILGLFGKRSKIYNALSTIVMLVIIFADHKHNFLGIKYLSYHTMTFFLYIIWQVLVIKGYEKLNKSKDKNSTALYVTVLFLSLLPLIIVKVLQSSWLGTGQVHIYSSKLLGLFGFLGISYIAFKSIQLIMEIRDHSIKEIPLRKLLAFMTFFPTISSGPIDRFRRFIKDDKKVPDAAQYKLLLEKAVHFVMLGFLYKYIVAFLIQKYVTTPMGNHLTTFTDYWIYMYGYTFYLFFDFAGYSLFAVAFSYIYGIQTPMNFNKPFIAKNIKDFWNRWHMSLSFWFRDCVYMRIVFFMTKKKYMKSTFHISNLAFLVNFGIMGIWHGLEWFYIIYGLYHAALFIGYAYYEKWRKKRFGQLKHPFFNVMGILITFHFIAFGLLIFSGKLI</sequence>
<evidence type="ECO:0000256" key="6">
    <source>
        <dbReference type="ARBA" id="ARBA00022989"/>
    </source>
</evidence>
<dbReference type="Pfam" id="PF03062">
    <property type="entry name" value="MBOAT"/>
    <property type="match status" value="1"/>
</dbReference>
<evidence type="ECO:0000256" key="1">
    <source>
        <dbReference type="ARBA" id="ARBA00004651"/>
    </source>
</evidence>
<dbReference type="GO" id="GO:0005886">
    <property type="term" value="C:plasma membrane"/>
    <property type="evidence" value="ECO:0007669"/>
    <property type="project" value="UniProtKB-SubCell"/>
</dbReference>
<evidence type="ECO:0000256" key="4">
    <source>
        <dbReference type="ARBA" id="ARBA00022679"/>
    </source>
</evidence>
<evidence type="ECO:0000313" key="11">
    <source>
        <dbReference type="Proteomes" id="UP000285625"/>
    </source>
</evidence>
<dbReference type="PIRSF" id="PIRSF500216">
    <property type="entry name" value="DltB"/>
    <property type="match status" value="1"/>
</dbReference>
<keyword evidence="5" id="KW-0812">Transmembrane</keyword>
<keyword evidence="3 9" id="KW-1003">Cell membrane</keyword>
<dbReference type="PANTHER" id="PTHR13285:SF23">
    <property type="entry name" value="TEICHOIC ACID D-ALANYLTRANSFERASE"/>
    <property type="match status" value="1"/>
</dbReference>
<dbReference type="InterPro" id="IPR004299">
    <property type="entry name" value="MBOAT_fam"/>
</dbReference>
<protein>
    <recommendedName>
        <fullName evidence="9">Teichoic acid D-alanyltransferase</fullName>
        <ecNumber evidence="9">2.3.1.-</ecNumber>
    </recommendedName>
</protein>
<dbReference type="InterPro" id="IPR024024">
    <property type="entry name" value="DltB"/>
</dbReference>